<dbReference type="Proteomes" id="UP000204280">
    <property type="component" value="Segment"/>
</dbReference>
<evidence type="ECO:0000313" key="2">
    <source>
        <dbReference type="Proteomes" id="UP000204280"/>
    </source>
</evidence>
<evidence type="ECO:0000313" key="1">
    <source>
        <dbReference type="EMBL" id="AKU43683.1"/>
    </source>
</evidence>
<dbReference type="EMBL" id="KT001915">
    <property type="protein sequence ID" value="AKU43683.1"/>
    <property type="molecule type" value="Genomic_DNA"/>
</dbReference>
<dbReference type="KEGG" id="vg:26647951"/>
<keyword evidence="2" id="KW-1185">Reference proteome</keyword>
<accession>A0A0K1LN92</accession>
<dbReference type="InterPro" id="IPR055703">
    <property type="entry name" value="DUF7279"/>
</dbReference>
<protein>
    <submittedName>
        <fullName evidence="1">Uncharacterized protein</fullName>
    </submittedName>
</protein>
<proteinExistence type="predicted"/>
<organism evidence="1 2">
    <name type="scientific">Citrobacter phage Merlin</name>
    <dbReference type="NCBI Taxonomy" id="1675602"/>
    <lineage>
        <taxon>Viruses</taxon>
        <taxon>Duplodnaviria</taxon>
        <taxon>Heunggongvirae</taxon>
        <taxon>Uroviricota</taxon>
        <taxon>Caudoviricetes</taxon>
        <taxon>Pantevenvirales</taxon>
        <taxon>Straboviridae</taxon>
        <taxon>Tevenvirinae</taxon>
        <taxon>Moonvirus</taxon>
        <taxon>Moonvirus merlin</taxon>
    </lineage>
</organism>
<dbReference type="RefSeq" id="YP_009203751.1">
    <property type="nucleotide sequence ID" value="NC_028857.1"/>
</dbReference>
<sequence length="92" mass="10716">MNIMLMYQPASEIVRGMKVEHRVPALWETFLDTGSKLNLPFGEVTIFQTGTKPTKRQLRKFKRIHRVNMVKSIAEHEFNNSWEGIHCDVMGL</sequence>
<dbReference type="Pfam" id="PF23945">
    <property type="entry name" value="DUF7279"/>
    <property type="match status" value="1"/>
</dbReference>
<dbReference type="GeneID" id="26647951"/>
<reference evidence="1 2" key="1">
    <citation type="journal article" date="2015" name="Genome Announc.">
        <title>Complete Genome Sequence of Citrobacter freundii Myophage Merlin.</title>
        <authorList>
            <person name="LeSage K.C."/>
            <person name="Hargrove E.C."/>
            <person name="Cahill J.L."/>
            <person name="Rasche E.S."/>
            <person name="Kuty Everett G.F."/>
        </authorList>
    </citation>
    <scope>NUCLEOTIDE SEQUENCE [LARGE SCALE GENOMIC DNA]</scope>
</reference>
<name>A0A0K1LN92_9CAUD</name>
<dbReference type="OrthoDB" id="22098at10239"/>
<gene>
    <name evidence="1" type="ORF">CPT_Merlin37</name>
</gene>